<comment type="caution">
    <text evidence="1">The sequence shown here is derived from an EMBL/GenBank/DDBJ whole genome shotgun (WGS) entry which is preliminary data.</text>
</comment>
<organism evidence="1 2">
    <name type="scientific">Streptomyces flavovirens</name>
    <dbReference type="NCBI Taxonomy" id="52258"/>
    <lineage>
        <taxon>Bacteria</taxon>
        <taxon>Bacillati</taxon>
        <taxon>Actinomycetota</taxon>
        <taxon>Actinomycetes</taxon>
        <taxon>Kitasatosporales</taxon>
        <taxon>Streptomycetaceae</taxon>
        <taxon>Streptomyces</taxon>
    </lineage>
</organism>
<reference evidence="2" key="1">
    <citation type="journal article" date="2019" name="Int. J. Syst. Evol. Microbiol.">
        <title>The Global Catalogue of Microorganisms (GCM) 10K type strain sequencing project: providing services to taxonomists for standard genome sequencing and annotation.</title>
        <authorList>
            <consortium name="The Broad Institute Genomics Platform"/>
            <consortium name="The Broad Institute Genome Sequencing Center for Infectious Disease"/>
            <person name="Wu L."/>
            <person name="Ma J."/>
        </authorList>
    </citation>
    <scope>NUCLEOTIDE SEQUENCE [LARGE SCALE GENOMIC DNA]</scope>
    <source>
        <strain evidence="2">CCM 3243</strain>
    </source>
</reference>
<evidence type="ECO:0008006" key="3">
    <source>
        <dbReference type="Google" id="ProtNLM"/>
    </source>
</evidence>
<protein>
    <recommendedName>
        <fullName evidence="3">Carboxypeptidase regulatory-like domain-containing protein</fullName>
    </recommendedName>
</protein>
<name>A0ABV8NEW9_9ACTN</name>
<dbReference type="Proteomes" id="UP001595871">
    <property type="component" value="Unassembled WGS sequence"/>
</dbReference>
<evidence type="ECO:0000313" key="2">
    <source>
        <dbReference type="Proteomes" id="UP001595871"/>
    </source>
</evidence>
<evidence type="ECO:0000313" key="1">
    <source>
        <dbReference type="EMBL" id="MFC4190426.1"/>
    </source>
</evidence>
<dbReference type="EMBL" id="JBHSCF010000055">
    <property type="protein sequence ID" value="MFC4190426.1"/>
    <property type="molecule type" value="Genomic_DNA"/>
</dbReference>
<dbReference type="RefSeq" id="WP_200693850.1">
    <property type="nucleotide sequence ID" value="NZ_BAAAYA010000005.1"/>
</dbReference>
<gene>
    <name evidence="1" type="ORF">ACFO3R_29215</name>
</gene>
<proteinExistence type="predicted"/>
<accession>A0ABV8NEW9</accession>
<keyword evidence="2" id="KW-1185">Reference proteome</keyword>
<sequence>MPTRGHYTPIAGRVERARGVTDASGNVTFTWPVGAFTVPPVVTVALQGATGFRVHSITANSAATTTVNVQASTGVTLLGIGVLAVGAAASGVTVHVHAVEA</sequence>